<dbReference type="GO" id="GO:0016887">
    <property type="term" value="F:ATP hydrolysis activity"/>
    <property type="evidence" value="ECO:0007669"/>
    <property type="project" value="InterPro"/>
</dbReference>
<name>A0A1V3WKJ2_MYCKA</name>
<sequence>MRLITGDHPTTAAVIAQELGIDVTVEQVVTGSDWEAMSADQRAEAVVSRLVFARMTPEHKIEVVQTLERAGLVTAMVGDGVNDAAAIRAASVGIGVGARGSDAARTAADVVLLDGKIEALLDALDEGEQLWRRVHSAVSVLLGGNLGEVSFALITTILTGRSVLNARQMLLVNMLTDALPAAALAVSPQAGTAEVDRGEAGCGARSGFVARPPRSAPCWRGCWPARPAPSAARRRWR</sequence>
<comment type="caution">
    <text evidence="6">The sequence shown here is derived from an EMBL/GenBank/DDBJ whole genome shotgun (WGS) entry which is preliminary data.</text>
</comment>
<reference evidence="6 7" key="1">
    <citation type="submission" date="2017-02" db="EMBL/GenBank/DDBJ databases">
        <title>Complete genome sequences of Mycobacterium kansasii strains isolated from rhesus macaques.</title>
        <authorList>
            <person name="Panda A."/>
            <person name="Nagaraj S."/>
            <person name="Zhao X."/>
            <person name="Tettelin H."/>
            <person name="Detolla L.J."/>
        </authorList>
    </citation>
    <scope>NUCLEOTIDE SEQUENCE [LARGE SCALE GENOMIC DNA]</scope>
    <source>
        <strain evidence="6 7">11-3813</strain>
    </source>
</reference>
<dbReference type="PRINTS" id="PR00120">
    <property type="entry name" value="HATPASE"/>
</dbReference>
<evidence type="ECO:0000313" key="6">
    <source>
        <dbReference type="EMBL" id="OOK67504.1"/>
    </source>
</evidence>
<keyword evidence="2" id="KW-0812">Transmembrane</keyword>
<dbReference type="SUPFAM" id="SSF81665">
    <property type="entry name" value="Calcium ATPase, transmembrane domain M"/>
    <property type="match status" value="1"/>
</dbReference>
<dbReference type="Pfam" id="PF00702">
    <property type="entry name" value="Hydrolase"/>
    <property type="match status" value="1"/>
</dbReference>
<keyword evidence="3" id="KW-0460">Magnesium</keyword>
<evidence type="ECO:0000256" key="5">
    <source>
        <dbReference type="ARBA" id="ARBA00023136"/>
    </source>
</evidence>
<accession>A0A1V3WKJ2</accession>
<dbReference type="InterPro" id="IPR001757">
    <property type="entry name" value="P_typ_ATPase"/>
</dbReference>
<keyword evidence="6" id="KW-0378">Hydrolase</keyword>
<dbReference type="GO" id="GO:0005886">
    <property type="term" value="C:plasma membrane"/>
    <property type="evidence" value="ECO:0007669"/>
    <property type="project" value="TreeGrafter"/>
</dbReference>
<dbReference type="Gene3D" id="3.40.50.1000">
    <property type="entry name" value="HAD superfamily/HAD-like"/>
    <property type="match status" value="1"/>
</dbReference>
<evidence type="ECO:0000313" key="7">
    <source>
        <dbReference type="Proteomes" id="UP000189229"/>
    </source>
</evidence>
<proteinExistence type="predicted"/>
<keyword evidence="5" id="KW-0472">Membrane</keyword>
<dbReference type="Gene3D" id="1.20.1110.10">
    <property type="entry name" value="Calcium-transporting ATPase, transmembrane domain"/>
    <property type="match status" value="1"/>
</dbReference>
<dbReference type="InterPro" id="IPR036412">
    <property type="entry name" value="HAD-like_sf"/>
</dbReference>
<keyword evidence="4" id="KW-1133">Transmembrane helix</keyword>
<comment type="subcellular location">
    <subcellularLocation>
        <location evidence="1">Membrane</location>
    </subcellularLocation>
</comment>
<evidence type="ECO:0000256" key="4">
    <source>
        <dbReference type="ARBA" id="ARBA00022989"/>
    </source>
</evidence>
<dbReference type="InterPro" id="IPR023298">
    <property type="entry name" value="ATPase_P-typ_TM_dom_sf"/>
</dbReference>
<organism evidence="6 7">
    <name type="scientific">Mycobacterium kansasii</name>
    <dbReference type="NCBI Taxonomy" id="1768"/>
    <lineage>
        <taxon>Bacteria</taxon>
        <taxon>Bacillati</taxon>
        <taxon>Actinomycetota</taxon>
        <taxon>Actinomycetes</taxon>
        <taxon>Mycobacteriales</taxon>
        <taxon>Mycobacteriaceae</taxon>
        <taxon>Mycobacterium</taxon>
    </lineage>
</organism>
<gene>
    <name evidence="6" type="ORF">BZL30_7520</name>
</gene>
<dbReference type="PANTHER" id="PTHR24093:SF513">
    <property type="entry name" value="CATION-TRANSPORTING ATPASE I-RELATED"/>
    <property type="match status" value="1"/>
</dbReference>
<dbReference type="InterPro" id="IPR023214">
    <property type="entry name" value="HAD_sf"/>
</dbReference>
<evidence type="ECO:0000256" key="2">
    <source>
        <dbReference type="ARBA" id="ARBA00022692"/>
    </source>
</evidence>
<dbReference type="SUPFAM" id="SSF56784">
    <property type="entry name" value="HAD-like"/>
    <property type="match status" value="1"/>
</dbReference>
<dbReference type="GO" id="GO:0005524">
    <property type="term" value="F:ATP binding"/>
    <property type="evidence" value="ECO:0007669"/>
    <property type="project" value="InterPro"/>
</dbReference>
<dbReference type="PRINTS" id="PR00119">
    <property type="entry name" value="CATATPASE"/>
</dbReference>
<dbReference type="Proteomes" id="UP000189229">
    <property type="component" value="Unassembled WGS sequence"/>
</dbReference>
<dbReference type="NCBIfam" id="TIGR01494">
    <property type="entry name" value="ATPase_P-type"/>
    <property type="match status" value="1"/>
</dbReference>
<evidence type="ECO:0000256" key="3">
    <source>
        <dbReference type="ARBA" id="ARBA00022842"/>
    </source>
</evidence>
<dbReference type="EC" id="3.6.3.-" evidence="6"/>
<dbReference type="GO" id="GO:0005388">
    <property type="term" value="F:P-type calcium transporter activity"/>
    <property type="evidence" value="ECO:0007669"/>
    <property type="project" value="TreeGrafter"/>
</dbReference>
<dbReference type="EMBL" id="MVBM01000008">
    <property type="protein sequence ID" value="OOK67504.1"/>
    <property type="molecule type" value="Genomic_DNA"/>
</dbReference>
<dbReference type="PANTHER" id="PTHR24093">
    <property type="entry name" value="CATION TRANSPORTING ATPASE"/>
    <property type="match status" value="1"/>
</dbReference>
<dbReference type="AlphaFoldDB" id="A0A1V3WKJ2"/>
<protein>
    <submittedName>
        <fullName evidence="6">HAD ATPase, P-type, IC family protein</fullName>
        <ecNumber evidence="6">3.6.3.-</ecNumber>
    </submittedName>
</protein>
<evidence type="ECO:0000256" key="1">
    <source>
        <dbReference type="ARBA" id="ARBA00004370"/>
    </source>
</evidence>